<reference evidence="2 3" key="1">
    <citation type="submission" date="2023-11" db="EMBL/GenBank/DDBJ databases">
        <authorList>
            <person name="Okamura Y."/>
        </authorList>
    </citation>
    <scope>NUCLEOTIDE SEQUENCE [LARGE SCALE GENOMIC DNA]</scope>
</reference>
<evidence type="ECO:0000313" key="3">
    <source>
        <dbReference type="Proteomes" id="UP001497472"/>
    </source>
</evidence>
<sequence>MQRAGRRKPEACKHRQLAPAPSESAAASACPIDHTESISLPAPAKLTRRCTPRYTDKCVLKMAQRSSDGEVDTGGPVRHRSGLGRVSGARNGAAHARKTRRTDAQTQKRVSDARLIGSRRDTHWAEADTATLRQRGARAGARGGRGDRAGGEVFQSAASSRPSLGGWASVAEKRRPTPPDEPIYTVP</sequence>
<feature type="compositionally biased region" description="Low complexity" evidence="1">
    <location>
        <begin position="18"/>
        <end position="31"/>
    </location>
</feature>
<name>A0AAV1JZT6_9NEOP</name>
<gene>
    <name evidence="2" type="ORF">LNINA_LOCUS12639</name>
</gene>
<accession>A0AAV1JZT6</accession>
<proteinExistence type="predicted"/>
<evidence type="ECO:0000313" key="2">
    <source>
        <dbReference type="EMBL" id="CAK1553670.1"/>
    </source>
</evidence>
<evidence type="ECO:0000256" key="1">
    <source>
        <dbReference type="SAM" id="MobiDB-lite"/>
    </source>
</evidence>
<protein>
    <submittedName>
        <fullName evidence="2">Uncharacterized protein</fullName>
    </submittedName>
</protein>
<organism evidence="2 3">
    <name type="scientific">Leptosia nina</name>
    <dbReference type="NCBI Taxonomy" id="320188"/>
    <lineage>
        <taxon>Eukaryota</taxon>
        <taxon>Metazoa</taxon>
        <taxon>Ecdysozoa</taxon>
        <taxon>Arthropoda</taxon>
        <taxon>Hexapoda</taxon>
        <taxon>Insecta</taxon>
        <taxon>Pterygota</taxon>
        <taxon>Neoptera</taxon>
        <taxon>Endopterygota</taxon>
        <taxon>Lepidoptera</taxon>
        <taxon>Glossata</taxon>
        <taxon>Ditrysia</taxon>
        <taxon>Papilionoidea</taxon>
        <taxon>Pieridae</taxon>
        <taxon>Pierinae</taxon>
        <taxon>Leptosia</taxon>
    </lineage>
</organism>
<comment type="caution">
    <text evidence="2">The sequence shown here is derived from an EMBL/GenBank/DDBJ whole genome shotgun (WGS) entry which is preliminary data.</text>
</comment>
<feature type="region of interest" description="Disordered" evidence="1">
    <location>
        <begin position="63"/>
        <end position="187"/>
    </location>
</feature>
<dbReference type="Proteomes" id="UP001497472">
    <property type="component" value="Unassembled WGS sequence"/>
</dbReference>
<dbReference type="EMBL" id="CAVLEF010000225">
    <property type="protein sequence ID" value="CAK1553670.1"/>
    <property type="molecule type" value="Genomic_DNA"/>
</dbReference>
<feature type="region of interest" description="Disordered" evidence="1">
    <location>
        <begin position="1"/>
        <end position="36"/>
    </location>
</feature>
<keyword evidence="3" id="KW-1185">Reference proteome</keyword>
<dbReference type="AlphaFoldDB" id="A0AAV1JZT6"/>